<keyword evidence="3" id="KW-1185">Reference proteome</keyword>
<gene>
    <name evidence="2" type="ORF">FHS09_002362</name>
</gene>
<dbReference type="InterPro" id="IPR052794">
    <property type="entry name" value="Mito_Ser_Protease_LACTB"/>
</dbReference>
<organism evidence="2 3">
    <name type="scientific">Microbulbifer rhizosphaerae</name>
    <dbReference type="NCBI Taxonomy" id="1562603"/>
    <lineage>
        <taxon>Bacteria</taxon>
        <taxon>Pseudomonadati</taxon>
        <taxon>Pseudomonadota</taxon>
        <taxon>Gammaproteobacteria</taxon>
        <taxon>Cellvibrionales</taxon>
        <taxon>Microbulbiferaceae</taxon>
        <taxon>Microbulbifer</taxon>
    </lineage>
</organism>
<name>A0A7W4WCE6_9GAMM</name>
<dbReference type="GO" id="GO:0019216">
    <property type="term" value="P:regulation of lipid metabolic process"/>
    <property type="evidence" value="ECO:0007669"/>
    <property type="project" value="TreeGrafter"/>
</dbReference>
<sequence length="427" mass="47503">MIKRNRILLVTVSLAIFLGWLLWPAYQFFAYNKGSLPLSPFGWLELPRDNPSVQELYDPAYAVAGTLSLDVIEKHREKIASPAISAAVSACGKLLWAGAAGWSDIESGTPATPKTRFRIGSTSKALTGTGLARLVETGRIDLDAPISNYLNPLPNPQWADITPRQLASHMAGLPDYKENRDWMGLYHTLALRDHYDSMVEALDVFDGSPLLYQPGTRFHYTSFHTVLLGAVMASVAQRPYLELMQKEVFVPSGMSATIPAPLGGDYKNHIATPYKSNDKPGAEHRVREWRRVDLSHRLPGGGFASTSSDLVKLGMRYLDDEYLSAKTRETFWTPQRLPDGSVNSQNYALGWRIHEMEVLEAGTVRYANHGGVSRGGQSYLMLLPDYRMAVAVNINRKTDVFWDFGSVSLEIARAFIQNRTASNCYQG</sequence>
<evidence type="ECO:0000259" key="1">
    <source>
        <dbReference type="Pfam" id="PF00144"/>
    </source>
</evidence>
<feature type="domain" description="Beta-lactamase-related" evidence="1">
    <location>
        <begin position="72"/>
        <end position="398"/>
    </location>
</feature>
<dbReference type="PANTHER" id="PTHR46520">
    <property type="entry name" value="SERINE BETA-LACTAMASE-LIKE PROTEIN LACTB, MITOCHONDRIAL"/>
    <property type="match status" value="1"/>
</dbReference>
<dbReference type="GO" id="GO:0008233">
    <property type="term" value="F:peptidase activity"/>
    <property type="evidence" value="ECO:0007669"/>
    <property type="project" value="TreeGrafter"/>
</dbReference>
<protein>
    <submittedName>
        <fullName evidence="2">CubicO group peptidase (Beta-lactamase class C family)</fullName>
    </submittedName>
</protein>
<comment type="caution">
    <text evidence="2">The sequence shown here is derived from an EMBL/GenBank/DDBJ whole genome shotgun (WGS) entry which is preliminary data.</text>
</comment>
<dbReference type="Proteomes" id="UP000535937">
    <property type="component" value="Unassembled WGS sequence"/>
</dbReference>
<accession>A0A7W4WCE6</accession>
<dbReference type="Gene3D" id="3.40.710.10">
    <property type="entry name" value="DD-peptidase/beta-lactamase superfamily"/>
    <property type="match status" value="1"/>
</dbReference>
<dbReference type="AlphaFoldDB" id="A0A7W4WCE6"/>
<evidence type="ECO:0000313" key="2">
    <source>
        <dbReference type="EMBL" id="MBB3061524.1"/>
    </source>
</evidence>
<dbReference type="InterPro" id="IPR001466">
    <property type="entry name" value="Beta-lactam-related"/>
</dbReference>
<dbReference type="InterPro" id="IPR012338">
    <property type="entry name" value="Beta-lactam/transpept-like"/>
</dbReference>
<dbReference type="EMBL" id="JACHWZ010000010">
    <property type="protein sequence ID" value="MBB3061524.1"/>
    <property type="molecule type" value="Genomic_DNA"/>
</dbReference>
<evidence type="ECO:0000313" key="3">
    <source>
        <dbReference type="Proteomes" id="UP000535937"/>
    </source>
</evidence>
<dbReference type="PANTHER" id="PTHR46520:SF1">
    <property type="entry name" value="SERINE BETA-LACTAMASE-LIKE PROTEIN LACTB, MITOCHONDRIAL"/>
    <property type="match status" value="1"/>
</dbReference>
<dbReference type="RefSeq" id="WP_183460008.1">
    <property type="nucleotide sequence ID" value="NZ_JACHWZ010000010.1"/>
</dbReference>
<dbReference type="Pfam" id="PF00144">
    <property type="entry name" value="Beta-lactamase"/>
    <property type="match status" value="1"/>
</dbReference>
<dbReference type="GO" id="GO:0006508">
    <property type="term" value="P:proteolysis"/>
    <property type="evidence" value="ECO:0007669"/>
    <property type="project" value="TreeGrafter"/>
</dbReference>
<proteinExistence type="predicted"/>
<reference evidence="2 3" key="1">
    <citation type="submission" date="2020-08" db="EMBL/GenBank/DDBJ databases">
        <title>Genomic Encyclopedia of Type Strains, Phase III (KMG-III): the genomes of soil and plant-associated and newly described type strains.</title>
        <authorList>
            <person name="Whitman W."/>
        </authorList>
    </citation>
    <scope>NUCLEOTIDE SEQUENCE [LARGE SCALE GENOMIC DNA]</scope>
    <source>
        <strain evidence="2 3">CECT 8799</strain>
    </source>
</reference>
<dbReference type="SUPFAM" id="SSF56601">
    <property type="entry name" value="beta-lactamase/transpeptidase-like"/>
    <property type="match status" value="1"/>
</dbReference>